<organism evidence="1 2">
    <name type="scientific">Escallonia herrerae</name>
    <dbReference type="NCBI Taxonomy" id="1293975"/>
    <lineage>
        <taxon>Eukaryota</taxon>
        <taxon>Viridiplantae</taxon>
        <taxon>Streptophyta</taxon>
        <taxon>Embryophyta</taxon>
        <taxon>Tracheophyta</taxon>
        <taxon>Spermatophyta</taxon>
        <taxon>Magnoliopsida</taxon>
        <taxon>eudicotyledons</taxon>
        <taxon>Gunneridae</taxon>
        <taxon>Pentapetalae</taxon>
        <taxon>asterids</taxon>
        <taxon>campanulids</taxon>
        <taxon>Escalloniales</taxon>
        <taxon>Escalloniaceae</taxon>
        <taxon>Escallonia</taxon>
    </lineage>
</organism>
<protein>
    <submittedName>
        <fullName evidence="1">Uncharacterized protein</fullName>
    </submittedName>
</protein>
<accession>A0AA88VZW4</accession>
<sequence>MEEMYKCIDGVLSLPLTQQALSQQHHESWADELLDRSLRLLDACSSTRDVISQLNEHVRDIHSSLRRRKGAPSTRSSIIRFTSFRKKMKKNTKRLIAALKQMDNQIEVTKILDLDDHPTAVIKLLRELTAMSITIFQSLMLFLCVPAVKKNPSRWSMVSKFIAKGTVCENQLDSMND</sequence>
<gene>
    <name evidence="1" type="ORF">RJ639_005197</name>
</gene>
<dbReference type="Pfam" id="PF03087">
    <property type="entry name" value="BPS1"/>
    <property type="match status" value="1"/>
</dbReference>
<dbReference type="GO" id="GO:0048364">
    <property type="term" value="P:root development"/>
    <property type="evidence" value="ECO:0007669"/>
    <property type="project" value="InterPro"/>
</dbReference>
<dbReference type="GO" id="GO:0048367">
    <property type="term" value="P:shoot system development"/>
    <property type="evidence" value="ECO:0007669"/>
    <property type="project" value="InterPro"/>
</dbReference>
<dbReference type="PANTHER" id="PTHR33070:SF109">
    <property type="entry name" value="DOMAIN PROTEIN, PUTATIVE (DUF241)-RELATED"/>
    <property type="match status" value="1"/>
</dbReference>
<comment type="caution">
    <text evidence="1">The sequence shown here is derived from an EMBL/GenBank/DDBJ whole genome shotgun (WGS) entry which is preliminary data.</text>
</comment>
<name>A0AA88VZW4_9ASTE</name>
<evidence type="ECO:0000313" key="1">
    <source>
        <dbReference type="EMBL" id="KAK3018072.1"/>
    </source>
</evidence>
<dbReference type="Proteomes" id="UP001188597">
    <property type="component" value="Unassembled WGS sequence"/>
</dbReference>
<dbReference type="InterPro" id="IPR004320">
    <property type="entry name" value="BPS1_pln"/>
</dbReference>
<reference evidence="1" key="1">
    <citation type="submission" date="2022-12" db="EMBL/GenBank/DDBJ databases">
        <title>Draft genome assemblies for two species of Escallonia (Escalloniales).</title>
        <authorList>
            <person name="Chanderbali A."/>
            <person name="Dervinis C."/>
            <person name="Anghel I."/>
            <person name="Soltis D."/>
            <person name="Soltis P."/>
            <person name="Zapata F."/>
        </authorList>
    </citation>
    <scope>NUCLEOTIDE SEQUENCE</scope>
    <source>
        <strain evidence="1">UCBG64.0493</strain>
        <tissue evidence="1">Leaf</tissue>
    </source>
</reference>
<dbReference type="AlphaFoldDB" id="A0AA88VZW4"/>
<keyword evidence="2" id="KW-1185">Reference proteome</keyword>
<dbReference type="EMBL" id="JAVXUP010000960">
    <property type="protein sequence ID" value="KAK3018072.1"/>
    <property type="molecule type" value="Genomic_DNA"/>
</dbReference>
<proteinExistence type="predicted"/>
<evidence type="ECO:0000313" key="2">
    <source>
        <dbReference type="Proteomes" id="UP001188597"/>
    </source>
</evidence>
<dbReference type="PANTHER" id="PTHR33070">
    <property type="entry name" value="OS06G0725500 PROTEIN"/>
    <property type="match status" value="1"/>
</dbReference>